<dbReference type="PANTHER" id="PTHR28260">
    <property type="entry name" value="SPINDLE POLE BODY COMPONENT SPC105"/>
    <property type="match status" value="1"/>
</dbReference>
<keyword evidence="1" id="KW-0175">Coiled coil</keyword>
<dbReference type="PANTHER" id="PTHR28260:SF1">
    <property type="entry name" value="SPINDLE POLE BODY COMPONENT SPC105"/>
    <property type="match status" value="1"/>
</dbReference>
<reference evidence="3 4" key="2">
    <citation type="journal article" date="2012" name="Proc. Natl. Acad. Sci. U.S.A.">
        <title>Gain and loss of multiple functionally related, horizontally transferred genes in the reduced genomes of two microsporidian parasites.</title>
        <authorList>
            <person name="Pombert J.-F."/>
            <person name="Selman M."/>
            <person name="Burki F."/>
            <person name="Bardell F.T."/>
            <person name="Farinelli L."/>
            <person name="Solter L.F."/>
            <person name="Whitman D.W."/>
            <person name="Weiss L.M."/>
            <person name="Corradi N."/>
            <person name="Keeling P.J."/>
        </authorList>
    </citation>
    <scope>NUCLEOTIDE SEQUENCE [LARGE SCALE GENOMIC DNA]</scope>
    <source>
        <strain evidence="3 4">ATCC 50506</strain>
    </source>
</reference>
<proteinExistence type="predicted"/>
<dbReference type="OrthoDB" id="2195102at2759"/>
<protein>
    <submittedName>
        <fullName evidence="3">Uncharacterized protein</fullName>
    </submittedName>
</protein>
<evidence type="ECO:0000256" key="2">
    <source>
        <dbReference type="SAM" id="MobiDB-lite"/>
    </source>
</evidence>
<gene>
    <name evidence="3" type="ORF">Eint_081010</name>
</gene>
<dbReference type="GeneID" id="9698221"/>
<dbReference type="KEGG" id="ein:Eint_081010"/>
<dbReference type="AlphaFoldDB" id="E0S8Q0"/>
<evidence type="ECO:0000256" key="1">
    <source>
        <dbReference type="SAM" id="Coils"/>
    </source>
</evidence>
<feature type="region of interest" description="Disordered" evidence="2">
    <location>
        <begin position="117"/>
        <end position="137"/>
    </location>
</feature>
<dbReference type="GO" id="GO:0034501">
    <property type="term" value="P:protein localization to kinetochore"/>
    <property type="evidence" value="ECO:0007669"/>
    <property type="project" value="TreeGrafter"/>
</dbReference>
<accession>E0S8Q0</accession>
<feature type="region of interest" description="Disordered" evidence="2">
    <location>
        <begin position="81"/>
        <end position="101"/>
    </location>
</feature>
<dbReference type="GO" id="GO:1990758">
    <property type="term" value="P:mitotic sister chromatid biorientation"/>
    <property type="evidence" value="ECO:0007669"/>
    <property type="project" value="TreeGrafter"/>
</dbReference>
<dbReference type="Proteomes" id="UP000002313">
    <property type="component" value="Chromosome VIII"/>
</dbReference>
<dbReference type="GO" id="GO:0007094">
    <property type="term" value="P:mitotic spindle assembly checkpoint signaling"/>
    <property type="evidence" value="ECO:0007669"/>
    <property type="project" value="TreeGrafter"/>
</dbReference>
<dbReference type="HOGENOM" id="CLU_444824_0_0_1"/>
<evidence type="ECO:0000313" key="4">
    <source>
        <dbReference type="Proteomes" id="UP000002313"/>
    </source>
</evidence>
<feature type="compositionally biased region" description="Basic and acidic residues" evidence="2">
    <location>
        <begin position="90"/>
        <end position="101"/>
    </location>
</feature>
<dbReference type="GO" id="GO:0000776">
    <property type="term" value="C:kinetochore"/>
    <property type="evidence" value="ECO:0007669"/>
    <property type="project" value="TreeGrafter"/>
</dbReference>
<dbReference type="RefSeq" id="XP_003073393.2">
    <property type="nucleotide sequence ID" value="XM_003073347.2"/>
</dbReference>
<feature type="coiled-coil region" evidence="1">
    <location>
        <begin position="320"/>
        <end position="421"/>
    </location>
</feature>
<keyword evidence="4" id="KW-1185">Reference proteome</keyword>
<sequence>MGEEKDTKKKRVSFAPEPQVMYIYPEEENKSNKAVDSGMMSEDEISVELTVDHLRGRKTEDGGDGEFLNAELKDLMEDSEVGYGAMGDNSGKEDEVEKEKCKENYGVEEGEIKEVKDDEECKEGGAENSETGWREGPCRNEQEEFEDTLMSNETVNVEEIINTQDLRKIIPQVRKEMVNVSELLVSKGIRFLDSLVVSNTRRDTMSKSRNEVHPRQERFYESFLEPRTRFFLEFSSDLEDRMLRQEKVNEELEREFRIAGTVFESPDASSLLRALKTECRMKSKIEWYELRKEKEVEFNREVTDRRNRLAEEYNHLGGCLKETSEKVEESKRRNEEMEEQIRRIKNRLGMDGDGRHQKISELRALMSKQEGTIESGRKEVKRLEEERTRKQAERRVLKEALEKMEMEIRDLEEVLKTQNITEGDVKEIRQEFRTLCAAFGMELMKVDTSEVRLRILEYNLKINLGAGFVIESIEATPLCDRKDLGHLYHHFGKYFEGKGCSFFKGIRDAMFMSAMVSGLCKELSGIKKRHSVECSGEDNEAIVRILALDVEKCTKHEISIKIKNGFECLIQWKDRSQMWDLKKDVGIISRSVEEALANR</sequence>
<dbReference type="EMBL" id="CP001949">
    <property type="protein sequence ID" value="ADM12033.2"/>
    <property type="molecule type" value="Genomic_DNA"/>
</dbReference>
<dbReference type="InterPro" id="IPR033338">
    <property type="entry name" value="Spc105/Spc7"/>
</dbReference>
<evidence type="ECO:0000313" key="3">
    <source>
        <dbReference type="EMBL" id="ADM12033.2"/>
    </source>
</evidence>
<dbReference type="VEuPathDB" id="MicrosporidiaDB:Eint_081010"/>
<name>E0S8Q0_ENCIT</name>
<reference evidence="3 4" key="1">
    <citation type="journal article" date="2010" name="Nat. Commun.">
        <title>The complete sequence of the smallest known nuclear genome from the microsporidian Encephalitozoon intestinalis.</title>
        <authorList>
            <person name="Corradi N."/>
            <person name="Pombert J.-F."/>
            <person name="Farinelli L."/>
            <person name="Didier E.S."/>
            <person name="Keeling P.J."/>
        </authorList>
    </citation>
    <scope>NUCLEOTIDE SEQUENCE [LARGE SCALE GENOMIC DNA]</scope>
    <source>
        <strain evidence="3 4">ATCC 50506</strain>
    </source>
</reference>
<organism evidence="3 4">
    <name type="scientific">Encephalitozoon intestinalis (strain ATCC 50506)</name>
    <name type="common">Microsporidian parasite</name>
    <name type="synonym">Septata intestinalis</name>
    <dbReference type="NCBI Taxonomy" id="876142"/>
    <lineage>
        <taxon>Eukaryota</taxon>
        <taxon>Fungi</taxon>
        <taxon>Fungi incertae sedis</taxon>
        <taxon>Microsporidia</taxon>
        <taxon>Unikaryonidae</taxon>
        <taxon>Encephalitozoon</taxon>
    </lineage>
</organism>